<dbReference type="Proteomes" id="UP001221757">
    <property type="component" value="Unassembled WGS sequence"/>
</dbReference>
<evidence type="ECO:0000313" key="1">
    <source>
        <dbReference type="EMBL" id="KAJ7701085.1"/>
    </source>
</evidence>
<gene>
    <name evidence="1" type="ORF">B0H17DRAFT_1128377</name>
</gene>
<sequence>MFRCFCVQYIVFDTPRAAQWMVKSAGDDKYRIVNTFANDAVTFNSSNYKIPLFISVGEEESATEFTFDSMGDGEFILCTFSLIRRSESPRKEQSLNRRPDPVTKIGWENGNEGQSWILSARITVESVSPRSHAYVLASGADLLIFLRSNQSRNENELDGLSPACKINLMLRTEPHDINISNVLLLITPLLSTKTLASSKLVHERCLRGRRLKLVSREGEVL</sequence>
<dbReference type="EMBL" id="JARKIE010000018">
    <property type="protein sequence ID" value="KAJ7701085.1"/>
    <property type="molecule type" value="Genomic_DNA"/>
</dbReference>
<comment type="caution">
    <text evidence="1">The sequence shown here is derived from an EMBL/GenBank/DDBJ whole genome shotgun (WGS) entry which is preliminary data.</text>
</comment>
<name>A0AAD7GQV8_MYCRO</name>
<keyword evidence="2" id="KW-1185">Reference proteome</keyword>
<proteinExistence type="predicted"/>
<accession>A0AAD7GQV8</accession>
<dbReference type="AlphaFoldDB" id="A0AAD7GQV8"/>
<organism evidence="1 2">
    <name type="scientific">Mycena rosella</name>
    <name type="common">Pink bonnet</name>
    <name type="synonym">Agaricus rosellus</name>
    <dbReference type="NCBI Taxonomy" id="1033263"/>
    <lineage>
        <taxon>Eukaryota</taxon>
        <taxon>Fungi</taxon>
        <taxon>Dikarya</taxon>
        <taxon>Basidiomycota</taxon>
        <taxon>Agaricomycotina</taxon>
        <taxon>Agaricomycetes</taxon>
        <taxon>Agaricomycetidae</taxon>
        <taxon>Agaricales</taxon>
        <taxon>Marasmiineae</taxon>
        <taxon>Mycenaceae</taxon>
        <taxon>Mycena</taxon>
    </lineage>
</organism>
<evidence type="ECO:0000313" key="2">
    <source>
        <dbReference type="Proteomes" id="UP001221757"/>
    </source>
</evidence>
<reference evidence="1" key="1">
    <citation type="submission" date="2023-03" db="EMBL/GenBank/DDBJ databases">
        <title>Massive genome expansion in bonnet fungi (Mycena s.s.) driven by repeated elements and novel gene families across ecological guilds.</title>
        <authorList>
            <consortium name="Lawrence Berkeley National Laboratory"/>
            <person name="Harder C.B."/>
            <person name="Miyauchi S."/>
            <person name="Viragh M."/>
            <person name="Kuo A."/>
            <person name="Thoen E."/>
            <person name="Andreopoulos B."/>
            <person name="Lu D."/>
            <person name="Skrede I."/>
            <person name="Drula E."/>
            <person name="Henrissat B."/>
            <person name="Morin E."/>
            <person name="Kohler A."/>
            <person name="Barry K."/>
            <person name="LaButti K."/>
            <person name="Morin E."/>
            <person name="Salamov A."/>
            <person name="Lipzen A."/>
            <person name="Mereny Z."/>
            <person name="Hegedus B."/>
            <person name="Baldrian P."/>
            <person name="Stursova M."/>
            <person name="Weitz H."/>
            <person name="Taylor A."/>
            <person name="Grigoriev I.V."/>
            <person name="Nagy L.G."/>
            <person name="Martin F."/>
            <person name="Kauserud H."/>
        </authorList>
    </citation>
    <scope>NUCLEOTIDE SEQUENCE</scope>
    <source>
        <strain evidence="1">CBHHK067</strain>
    </source>
</reference>
<protein>
    <submittedName>
        <fullName evidence="1">Uncharacterized protein</fullName>
    </submittedName>
</protein>